<reference evidence="4" key="1">
    <citation type="submission" date="2021-02" db="EMBL/GenBank/DDBJ databases">
        <authorList>
            <person name="Nowell W R."/>
        </authorList>
    </citation>
    <scope>NUCLEOTIDE SEQUENCE</scope>
</reference>
<proteinExistence type="predicted"/>
<name>A0A8S2L0M5_9BILA</name>
<dbReference type="Proteomes" id="UP000677228">
    <property type="component" value="Unassembled WGS sequence"/>
</dbReference>
<evidence type="ECO:0000313" key="4">
    <source>
        <dbReference type="EMBL" id="CAF3874281.1"/>
    </source>
</evidence>
<feature type="region of interest" description="Disordered" evidence="1">
    <location>
        <begin position="159"/>
        <end position="208"/>
    </location>
</feature>
<dbReference type="InterPro" id="IPR013761">
    <property type="entry name" value="SAM/pointed_sf"/>
</dbReference>
<feature type="domain" description="PNT" evidence="2">
    <location>
        <begin position="50"/>
        <end position="134"/>
    </location>
</feature>
<comment type="caution">
    <text evidence="4">The sequence shown here is derived from an EMBL/GenBank/DDBJ whole genome shotgun (WGS) entry which is preliminary data.</text>
</comment>
<feature type="compositionally biased region" description="Basic and acidic residues" evidence="1">
    <location>
        <begin position="23"/>
        <end position="34"/>
    </location>
</feature>
<dbReference type="SMART" id="SM00251">
    <property type="entry name" value="SAM_PNT"/>
    <property type="match status" value="1"/>
</dbReference>
<evidence type="ECO:0000313" key="3">
    <source>
        <dbReference type="EMBL" id="CAF1108606.1"/>
    </source>
</evidence>
<evidence type="ECO:0000256" key="1">
    <source>
        <dbReference type="SAM" id="MobiDB-lite"/>
    </source>
</evidence>
<dbReference type="Proteomes" id="UP000682733">
    <property type="component" value="Unassembled WGS sequence"/>
</dbReference>
<evidence type="ECO:0000313" key="5">
    <source>
        <dbReference type="Proteomes" id="UP000682733"/>
    </source>
</evidence>
<feature type="region of interest" description="Disordered" evidence="1">
    <location>
        <begin position="23"/>
        <end position="68"/>
    </location>
</feature>
<dbReference type="Gene3D" id="1.10.150.50">
    <property type="entry name" value="Transcription Factor, Ets-1"/>
    <property type="match status" value="1"/>
</dbReference>
<feature type="compositionally biased region" description="Low complexity" evidence="1">
    <location>
        <begin position="199"/>
        <end position="208"/>
    </location>
</feature>
<sequence>MNKTFSATYKIPHVNGHYEYHTPTHERVQVKHETQTPLSNTTTKNEEEPMGNGHHSSSTEDMSQGKDVENWSSHDVKRWIKVQCKKFELKKIISEKFEMNGRGLSLLSKHDFIRRAPEGGEVLYYALQKLINPNKENAARLDQSLIRNSSRQYRIVELGSDAEEEIENGTSSSAPIVEEPDDVSSFSRSRQSRSDTAGSHHNSNNSFNNFRMPSHFIHPGMAYAHNQMMYGVAPRFYHPNAAFAHPQAFYHNHAHPHFHHPMTAPYQNYIGVFVEEIDNPATAANVSSNLHNTTAGEQLYLVTINGQ</sequence>
<feature type="non-terminal residue" evidence="4">
    <location>
        <position position="1"/>
    </location>
</feature>
<organism evidence="4 5">
    <name type="scientific">Didymodactylos carnosus</name>
    <dbReference type="NCBI Taxonomy" id="1234261"/>
    <lineage>
        <taxon>Eukaryota</taxon>
        <taxon>Metazoa</taxon>
        <taxon>Spiralia</taxon>
        <taxon>Gnathifera</taxon>
        <taxon>Rotifera</taxon>
        <taxon>Eurotatoria</taxon>
        <taxon>Bdelloidea</taxon>
        <taxon>Philodinida</taxon>
        <taxon>Philodinidae</taxon>
        <taxon>Didymodactylos</taxon>
    </lineage>
</organism>
<dbReference type="AlphaFoldDB" id="A0A8S2L0M5"/>
<dbReference type="PROSITE" id="PS51433">
    <property type="entry name" value="PNT"/>
    <property type="match status" value="1"/>
</dbReference>
<dbReference type="GO" id="GO:0043565">
    <property type="term" value="F:sequence-specific DNA binding"/>
    <property type="evidence" value="ECO:0007669"/>
    <property type="project" value="InterPro"/>
</dbReference>
<dbReference type="EMBL" id="CAJNOK010010185">
    <property type="protein sequence ID" value="CAF1108606.1"/>
    <property type="molecule type" value="Genomic_DNA"/>
</dbReference>
<dbReference type="SUPFAM" id="SSF47769">
    <property type="entry name" value="SAM/Pointed domain"/>
    <property type="match status" value="1"/>
</dbReference>
<dbReference type="Pfam" id="PF02198">
    <property type="entry name" value="SAM_PNT"/>
    <property type="match status" value="1"/>
</dbReference>
<gene>
    <name evidence="3" type="ORF">OVA965_LOCUS19651</name>
    <name evidence="4" type="ORF">TMI583_LOCUS19759</name>
</gene>
<dbReference type="InterPro" id="IPR003118">
    <property type="entry name" value="Pointed_dom"/>
</dbReference>
<accession>A0A8S2L0M5</accession>
<dbReference type="EMBL" id="CAJOBA010012244">
    <property type="protein sequence ID" value="CAF3874281.1"/>
    <property type="molecule type" value="Genomic_DNA"/>
</dbReference>
<protein>
    <recommendedName>
        <fullName evidence="2">PNT domain-containing protein</fullName>
    </recommendedName>
</protein>
<evidence type="ECO:0000259" key="2">
    <source>
        <dbReference type="PROSITE" id="PS51433"/>
    </source>
</evidence>